<evidence type="ECO:0000313" key="1">
    <source>
        <dbReference type="EMBL" id="MBC5849680.1"/>
    </source>
</evidence>
<keyword evidence="2" id="KW-1185">Reference proteome</keyword>
<comment type="caution">
    <text evidence="1">The sequence shown here is derived from an EMBL/GenBank/DDBJ whole genome shotgun (WGS) entry which is preliminary data.</text>
</comment>
<accession>A0A9X0UGF0</accession>
<dbReference type="AlphaFoldDB" id="A0A9X0UGF0"/>
<gene>
    <name evidence="1" type="ORF">H8Q88_01730</name>
</gene>
<proteinExistence type="predicted"/>
<dbReference type="EMBL" id="JACRUP010000001">
    <property type="protein sequence ID" value="MBC5849680.1"/>
    <property type="molecule type" value="Genomic_DNA"/>
</dbReference>
<name>A0A9X0UGF0_VIBME</name>
<organism evidence="1 2">
    <name type="scientific">Vibrio metschnikovii</name>
    <dbReference type="NCBI Taxonomy" id="28172"/>
    <lineage>
        <taxon>Bacteria</taxon>
        <taxon>Pseudomonadati</taxon>
        <taxon>Pseudomonadota</taxon>
        <taxon>Gammaproteobacteria</taxon>
        <taxon>Vibrionales</taxon>
        <taxon>Vibrionaceae</taxon>
        <taxon>Vibrio</taxon>
    </lineage>
</organism>
<sequence length="48" mass="5664">MSIDFYNQHAAQFFSSTAKHNDSSPLSNRYVLHAHQYCKDLFYVQQKP</sequence>
<protein>
    <submittedName>
        <fullName evidence="1">Uncharacterized protein</fullName>
    </submittedName>
</protein>
<dbReference type="RefSeq" id="WP_187025130.1">
    <property type="nucleotide sequence ID" value="NZ_JACRUP010000001.1"/>
</dbReference>
<dbReference type="Proteomes" id="UP000615796">
    <property type="component" value="Unassembled WGS sequence"/>
</dbReference>
<evidence type="ECO:0000313" key="2">
    <source>
        <dbReference type="Proteomes" id="UP000615796"/>
    </source>
</evidence>
<reference evidence="1" key="1">
    <citation type="submission" date="2020-08" db="EMBL/GenBank/DDBJ databases">
        <title>Genome Sequencing and Pan-Genome Analysis of Migratory bird Vibrio Strains, Inner Mongolia.</title>
        <authorList>
            <person name="Zheng L."/>
        </authorList>
    </citation>
    <scope>NUCLEOTIDE SEQUENCE</scope>
    <source>
        <strain evidence="1">M13F</strain>
    </source>
</reference>